<name>A0A9Q9UVE0_MOOP1</name>
<dbReference type="Proteomes" id="UP000176944">
    <property type="component" value="Chromosome"/>
</dbReference>
<accession>A0A9Q9UVE0</accession>
<reference evidence="1" key="1">
    <citation type="journal article" date="2017" name="Proc. Natl. Acad. Sci. U.S.A.">
        <title>Comparative genomics uncovers the prolific and distinctive metabolic potential of the cyanobacterial genus Moorea.</title>
        <authorList>
            <person name="Leao T."/>
            <person name="Castelao G."/>
            <person name="Korobeynikov A."/>
            <person name="Monroe E.A."/>
            <person name="Podell S."/>
            <person name="Glukhov E."/>
            <person name="Allen E.E."/>
            <person name="Gerwick W.H."/>
            <person name="Gerwick L."/>
        </authorList>
    </citation>
    <scope>NUCLEOTIDE SEQUENCE</scope>
    <source>
        <strain evidence="1">JHB</strain>
    </source>
</reference>
<proteinExistence type="predicted"/>
<protein>
    <submittedName>
        <fullName evidence="1">Uncharacterized protein</fullName>
    </submittedName>
</protein>
<reference evidence="1" key="2">
    <citation type="submission" date="2022-10" db="EMBL/GenBank/DDBJ databases">
        <authorList>
            <person name="Ngo T.-E."/>
        </authorList>
    </citation>
    <scope>NUCLEOTIDE SEQUENCE</scope>
    <source>
        <strain evidence="1">JHB</strain>
    </source>
</reference>
<evidence type="ECO:0000313" key="1">
    <source>
        <dbReference type="EMBL" id="WAN68736.1"/>
    </source>
</evidence>
<sequence>MKNLESGIGNRESGIVSIQLSAVSRQRSADVTQIKPMLTCFIQKLKADN</sequence>
<dbReference type="EMBL" id="CP017708">
    <property type="protein sequence ID" value="WAN68736.1"/>
    <property type="molecule type" value="Genomic_DNA"/>
</dbReference>
<gene>
    <name evidence="1" type="ORF">BJP36_40945</name>
</gene>
<dbReference type="AlphaFoldDB" id="A0A9Q9UVE0"/>
<organism evidence="1">
    <name type="scientific">Moorena producens (strain JHB)</name>
    <dbReference type="NCBI Taxonomy" id="1454205"/>
    <lineage>
        <taxon>Bacteria</taxon>
        <taxon>Bacillati</taxon>
        <taxon>Cyanobacteriota</taxon>
        <taxon>Cyanophyceae</taxon>
        <taxon>Coleofasciculales</taxon>
        <taxon>Coleofasciculaceae</taxon>
        <taxon>Moorena</taxon>
    </lineage>
</organism>